<dbReference type="Pfam" id="PF12625">
    <property type="entry name" value="Arabinose_bd"/>
    <property type="match status" value="1"/>
</dbReference>
<dbReference type="SMART" id="SM00342">
    <property type="entry name" value="HTH_ARAC"/>
    <property type="match status" value="1"/>
</dbReference>
<dbReference type="InterPro" id="IPR020449">
    <property type="entry name" value="Tscrpt_reg_AraC-type_HTH"/>
</dbReference>
<keyword evidence="6" id="KW-1185">Reference proteome</keyword>
<dbReference type="EMBL" id="JADQDM010000005">
    <property type="protein sequence ID" value="MBF9221938.1"/>
    <property type="molecule type" value="Genomic_DNA"/>
</dbReference>
<keyword evidence="1" id="KW-0805">Transcription regulation</keyword>
<dbReference type="PANTHER" id="PTHR47894">
    <property type="entry name" value="HTH-TYPE TRANSCRIPTIONAL REGULATOR GADX"/>
    <property type="match status" value="1"/>
</dbReference>
<dbReference type="SUPFAM" id="SSF46689">
    <property type="entry name" value="Homeodomain-like"/>
    <property type="match status" value="1"/>
</dbReference>
<sequence length="338" mass="36781">MPPSPQQQLALSLFAYAAQRGTAPARLEQLAGVSPTALLNEPAGPLSAKQWHDLWLNAAHLTDDPLFGLHFGEAATPMALGVVSQLVQSSRTVGEALTQAVPLLPLFTDQIGLAITHSGQRFSLRFHFLPGASSAVPEALGHLMEFFLAFVLHELDGLVLERIRPDAVWFPPAARRLPDHARALRAAAIADGQPGEYVLEIDNCYWDLSILTGSYEMQALLLKKVAALTAEKPAAAQLKDRISGHLLANAYLGLPSLEALAANFCLSPRSLQRKLQDEGTTYQEVADAVRKTLALHYLQAGHHPLKEVSYLLGYNEVSAFSRAFKRWTGQNPGNYRAA</sequence>
<organism evidence="5 6">
    <name type="scientific">Hymenobacter ruricola</name>
    <dbReference type="NCBI Taxonomy" id="2791023"/>
    <lineage>
        <taxon>Bacteria</taxon>
        <taxon>Pseudomonadati</taxon>
        <taxon>Bacteroidota</taxon>
        <taxon>Cytophagia</taxon>
        <taxon>Cytophagales</taxon>
        <taxon>Hymenobacteraceae</taxon>
        <taxon>Hymenobacter</taxon>
    </lineage>
</organism>
<feature type="domain" description="HTH araC/xylS-type" evidence="4">
    <location>
        <begin position="240"/>
        <end position="338"/>
    </location>
</feature>
<accession>A0ABS0I5F4</accession>
<dbReference type="Proteomes" id="UP000618931">
    <property type="component" value="Unassembled WGS sequence"/>
</dbReference>
<dbReference type="Pfam" id="PF12833">
    <property type="entry name" value="HTH_18"/>
    <property type="match status" value="1"/>
</dbReference>
<keyword evidence="2" id="KW-0238">DNA-binding</keyword>
<evidence type="ECO:0000256" key="3">
    <source>
        <dbReference type="ARBA" id="ARBA00023163"/>
    </source>
</evidence>
<protein>
    <submittedName>
        <fullName evidence="5">AraC family transcriptional regulator ligand-binding domain-containing protein</fullName>
    </submittedName>
</protein>
<evidence type="ECO:0000256" key="1">
    <source>
        <dbReference type="ARBA" id="ARBA00023015"/>
    </source>
</evidence>
<evidence type="ECO:0000256" key="2">
    <source>
        <dbReference type="ARBA" id="ARBA00023125"/>
    </source>
</evidence>
<dbReference type="InterPro" id="IPR032687">
    <property type="entry name" value="AraC-type_N"/>
</dbReference>
<reference evidence="5 6" key="1">
    <citation type="submission" date="2020-11" db="EMBL/GenBank/DDBJ databases">
        <authorList>
            <person name="Kim M.K."/>
        </authorList>
    </citation>
    <scope>NUCLEOTIDE SEQUENCE [LARGE SCALE GENOMIC DNA]</scope>
    <source>
        <strain evidence="5 6">BT662</strain>
    </source>
</reference>
<dbReference type="PROSITE" id="PS01124">
    <property type="entry name" value="HTH_ARAC_FAMILY_2"/>
    <property type="match status" value="1"/>
</dbReference>
<dbReference type="RefSeq" id="WP_196293384.1">
    <property type="nucleotide sequence ID" value="NZ_JADQDM010000005.1"/>
</dbReference>
<gene>
    <name evidence="5" type="ORF">I2H31_12575</name>
</gene>
<evidence type="ECO:0000313" key="5">
    <source>
        <dbReference type="EMBL" id="MBF9221938.1"/>
    </source>
</evidence>
<dbReference type="InterPro" id="IPR018060">
    <property type="entry name" value="HTH_AraC"/>
</dbReference>
<dbReference type="PRINTS" id="PR00032">
    <property type="entry name" value="HTHARAC"/>
</dbReference>
<keyword evidence="3" id="KW-0804">Transcription</keyword>
<evidence type="ECO:0000259" key="4">
    <source>
        <dbReference type="PROSITE" id="PS01124"/>
    </source>
</evidence>
<name>A0ABS0I5F4_9BACT</name>
<proteinExistence type="predicted"/>
<dbReference type="Gene3D" id="1.10.10.60">
    <property type="entry name" value="Homeodomain-like"/>
    <property type="match status" value="1"/>
</dbReference>
<dbReference type="PANTHER" id="PTHR47894:SF1">
    <property type="entry name" value="HTH-TYPE TRANSCRIPTIONAL REGULATOR VQSM"/>
    <property type="match status" value="1"/>
</dbReference>
<comment type="caution">
    <text evidence="5">The sequence shown here is derived from an EMBL/GenBank/DDBJ whole genome shotgun (WGS) entry which is preliminary data.</text>
</comment>
<evidence type="ECO:0000313" key="6">
    <source>
        <dbReference type="Proteomes" id="UP000618931"/>
    </source>
</evidence>
<dbReference type="InterPro" id="IPR009057">
    <property type="entry name" value="Homeodomain-like_sf"/>
</dbReference>